<reference evidence="2 3" key="1">
    <citation type="submission" date="2019-06" db="EMBL/GenBank/DDBJ databases">
        <title>Sequencing the genomes of 1000 actinobacteria strains.</title>
        <authorList>
            <person name="Klenk H.-P."/>
        </authorList>
    </citation>
    <scope>NUCLEOTIDE SEQUENCE [LARGE SCALE GENOMIC DNA]</scope>
    <source>
        <strain evidence="2 3">DSM 10596</strain>
    </source>
</reference>
<protein>
    <submittedName>
        <fullName evidence="2">Uncharacterized protein</fullName>
    </submittedName>
</protein>
<evidence type="ECO:0000313" key="2">
    <source>
        <dbReference type="EMBL" id="TQK76906.1"/>
    </source>
</evidence>
<feature type="transmembrane region" description="Helical" evidence="1">
    <location>
        <begin position="61"/>
        <end position="79"/>
    </location>
</feature>
<dbReference type="AlphaFoldDB" id="A0A542SQK7"/>
<keyword evidence="1" id="KW-0812">Transmembrane</keyword>
<comment type="caution">
    <text evidence="2">The sequence shown here is derived from an EMBL/GenBank/DDBJ whole genome shotgun (WGS) entry which is preliminary data.</text>
</comment>
<keyword evidence="1" id="KW-0472">Membrane</keyword>
<feature type="transmembrane region" description="Helical" evidence="1">
    <location>
        <begin position="126"/>
        <end position="148"/>
    </location>
</feature>
<dbReference type="Proteomes" id="UP000316181">
    <property type="component" value="Unassembled WGS sequence"/>
</dbReference>
<name>A0A542SQK7_9MICO</name>
<accession>A0A542SQK7</accession>
<keyword evidence="1" id="KW-1133">Transmembrane helix</keyword>
<sequence length="208" mass="21002">MPASPLTRVTRSVAIAAVALVATVFAHVIAGGSAPGLFVIVATAVPTLLGTVALSWSQRRAVHVVASVALSQVAFHWLFTASQAAAGATLTGAPGAGETLAGHAHHLGAGSVVFVPAAAAGVPGPAAAATMVVAHCAAGALIAAFMYAADTVGDLLARAARWAKSLLRVAWAPRRFGRAEASIFRYSVRHGRALRAPWRGRAPPARAA</sequence>
<evidence type="ECO:0000256" key="1">
    <source>
        <dbReference type="SAM" id="Phobius"/>
    </source>
</evidence>
<feature type="transmembrane region" description="Helical" evidence="1">
    <location>
        <begin position="12"/>
        <end position="30"/>
    </location>
</feature>
<dbReference type="EMBL" id="VFNV01000001">
    <property type="protein sequence ID" value="TQK76906.1"/>
    <property type="molecule type" value="Genomic_DNA"/>
</dbReference>
<gene>
    <name evidence="2" type="ORF">FB389_1608</name>
</gene>
<evidence type="ECO:0000313" key="3">
    <source>
        <dbReference type="Proteomes" id="UP000316181"/>
    </source>
</evidence>
<keyword evidence="3" id="KW-1185">Reference proteome</keyword>
<dbReference type="RefSeq" id="WP_142112501.1">
    <property type="nucleotide sequence ID" value="NZ_BAAATB010000004.1"/>
</dbReference>
<organism evidence="2 3">
    <name type="scientific">Rarobacter incanus</name>
    <dbReference type="NCBI Taxonomy" id="153494"/>
    <lineage>
        <taxon>Bacteria</taxon>
        <taxon>Bacillati</taxon>
        <taxon>Actinomycetota</taxon>
        <taxon>Actinomycetes</taxon>
        <taxon>Micrococcales</taxon>
        <taxon>Rarobacteraceae</taxon>
        <taxon>Rarobacter</taxon>
    </lineage>
</organism>
<feature type="transmembrane region" description="Helical" evidence="1">
    <location>
        <begin position="36"/>
        <end position="54"/>
    </location>
</feature>
<proteinExistence type="predicted"/>